<accession>A0AAN6SBU6</accession>
<name>A0AAN6SBU6_9PEZI</name>
<dbReference type="Proteomes" id="UP001303222">
    <property type="component" value="Unassembled WGS sequence"/>
</dbReference>
<evidence type="ECO:0000313" key="3">
    <source>
        <dbReference type="Proteomes" id="UP001303222"/>
    </source>
</evidence>
<reference evidence="2" key="2">
    <citation type="submission" date="2023-06" db="EMBL/GenBank/DDBJ databases">
        <authorList>
            <consortium name="Lawrence Berkeley National Laboratory"/>
            <person name="Mondo S.J."/>
            <person name="Hensen N."/>
            <person name="Bonometti L."/>
            <person name="Westerberg I."/>
            <person name="Brannstrom I.O."/>
            <person name="Guillou S."/>
            <person name="Cros-Aarteil S."/>
            <person name="Calhoun S."/>
            <person name="Haridas S."/>
            <person name="Kuo A."/>
            <person name="Pangilinan J."/>
            <person name="Riley R."/>
            <person name="Labutti K."/>
            <person name="Andreopoulos B."/>
            <person name="Lipzen A."/>
            <person name="Chen C."/>
            <person name="Yanf M."/>
            <person name="Daum C."/>
            <person name="Ng V."/>
            <person name="Clum A."/>
            <person name="Steindorff A."/>
            <person name="Ohm R."/>
            <person name="Martin F."/>
            <person name="Silar P."/>
            <person name="Natvig D."/>
            <person name="Lalanne C."/>
            <person name="Gautier V."/>
            <person name="Ament-Velasquez S.L."/>
            <person name="Kruys A."/>
            <person name="Hutchinson M.I."/>
            <person name="Powell A.J."/>
            <person name="Barry K."/>
            <person name="Miller A.N."/>
            <person name="Grigoriev I.V."/>
            <person name="Debuchy R."/>
            <person name="Gladieux P."/>
            <person name="Thoren M.H."/>
            <person name="Johannesson H."/>
        </authorList>
    </citation>
    <scope>NUCLEOTIDE SEQUENCE</scope>
    <source>
        <strain evidence="2">CBS 626.80</strain>
    </source>
</reference>
<feature type="transmembrane region" description="Helical" evidence="1">
    <location>
        <begin position="42"/>
        <end position="62"/>
    </location>
</feature>
<gene>
    <name evidence="2" type="ORF">QBC32DRAFT_401594</name>
</gene>
<keyword evidence="1" id="KW-0472">Membrane</keyword>
<reference evidence="2" key="1">
    <citation type="journal article" date="2023" name="Mol. Phylogenet. Evol.">
        <title>Genome-scale phylogeny and comparative genomics of the fungal order Sordariales.</title>
        <authorList>
            <person name="Hensen N."/>
            <person name="Bonometti L."/>
            <person name="Westerberg I."/>
            <person name="Brannstrom I.O."/>
            <person name="Guillou S."/>
            <person name="Cros-Aarteil S."/>
            <person name="Calhoun S."/>
            <person name="Haridas S."/>
            <person name="Kuo A."/>
            <person name="Mondo S."/>
            <person name="Pangilinan J."/>
            <person name="Riley R."/>
            <person name="LaButti K."/>
            <person name="Andreopoulos B."/>
            <person name="Lipzen A."/>
            <person name="Chen C."/>
            <person name="Yan M."/>
            <person name="Daum C."/>
            <person name="Ng V."/>
            <person name="Clum A."/>
            <person name="Steindorff A."/>
            <person name="Ohm R.A."/>
            <person name="Martin F."/>
            <person name="Silar P."/>
            <person name="Natvig D.O."/>
            <person name="Lalanne C."/>
            <person name="Gautier V."/>
            <person name="Ament-Velasquez S.L."/>
            <person name="Kruys A."/>
            <person name="Hutchinson M.I."/>
            <person name="Powell A.J."/>
            <person name="Barry K."/>
            <person name="Miller A.N."/>
            <person name="Grigoriev I.V."/>
            <person name="Debuchy R."/>
            <person name="Gladieux P."/>
            <person name="Hiltunen Thoren M."/>
            <person name="Johannesson H."/>
        </authorList>
    </citation>
    <scope>NUCLEOTIDE SEQUENCE</scope>
    <source>
        <strain evidence="2">CBS 626.80</strain>
    </source>
</reference>
<dbReference type="AlphaFoldDB" id="A0AAN6SBU6"/>
<evidence type="ECO:0000256" key="1">
    <source>
        <dbReference type="SAM" id="Phobius"/>
    </source>
</evidence>
<keyword evidence="1" id="KW-1133">Transmembrane helix</keyword>
<sequence length="128" mass="14382">MGYCTENYQPLYTAPLPDEFDVYSSKKIEVEYSKEKFREGKFSILTTFLTILGVGVDPVYIITNLKTVYGTQVKSHILRSYGSTAAIATDKGKTEIKRGTAFGGSSDFMLAFRVCKVRVVRKTRVVDE</sequence>
<keyword evidence="3" id="KW-1185">Reference proteome</keyword>
<dbReference type="EMBL" id="MU859349">
    <property type="protein sequence ID" value="KAK3947448.1"/>
    <property type="molecule type" value="Genomic_DNA"/>
</dbReference>
<organism evidence="2 3">
    <name type="scientific">Pseudoneurospora amorphoporcata</name>
    <dbReference type="NCBI Taxonomy" id="241081"/>
    <lineage>
        <taxon>Eukaryota</taxon>
        <taxon>Fungi</taxon>
        <taxon>Dikarya</taxon>
        <taxon>Ascomycota</taxon>
        <taxon>Pezizomycotina</taxon>
        <taxon>Sordariomycetes</taxon>
        <taxon>Sordariomycetidae</taxon>
        <taxon>Sordariales</taxon>
        <taxon>Sordariaceae</taxon>
        <taxon>Pseudoneurospora</taxon>
    </lineage>
</organism>
<comment type="caution">
    <text evidence="2">The sequence shown here is derived from an EMBL/GenBank/DDBJ whole genome shotgun (WGS) entry which is preliminary data.</text>
</comment>
<keyword evidence="1" id="KW-0812">Transmembrane</keyword>
<protein>
    <submittedName>
        <fullName evidence="2">Uncharacterized protein</fullName>
    </submittedName>
</protein>
<evidence type="ECO:0000313" key="2">
    <source>
        <dbReference type="EMBL" id="KAK3947448.1"/>
    </source>
</evidence>
<proteinExistence type="predicted"/>